<comment type="caution">
    <text evidence="2">The sequence shown here is derived from an EMBL/GenBank/DDBJ whole genome shotgun (WGS) entry which is preliminary data.</text>
</comment>
<organism evidence="2 3">
    <name type="scientific">Allohahella marinimesophila</name>
    <dbReference type="NCBI Taxonomy" id="1054972"/>
    <lineage>
        <taxon>Bacteria</taxon>
        <taxon>Pseudomonadati</taxon>
        <taxon>Pseudomonadota</taxon>
        <taxon>Gammaproteobacteria</taxon>
        <taxon>Oceanospirillales</taxon>
        <taxon>Hahellaceae</taxon>
        <taxon>Allohahella</taxon>
    </lineage>
</organism>
<dbReference type="EMBL" id="BAABBO010000011">
    <property type="protein sequence ID" value="GAA3965972.1"/>
    <property type="molecule type" value="Genomic_DNA"/>
</dbReference>
<reference evidence="3" key="1">
    <citation type="journal article" date="2019" name="Int. J. Syst. Evol. Microbiol.">
        <title>The Global Catalogue of Microorganisms (GCM) 10K type strain sequencing project: providing services to taxonomists for standard genome sequencing and annotation.</title>
        <authorList>
            <consortium name="The Broad Institute Genomics Platform"/>
            <consortium name="The Broad Institute Genome Sequencing Center for Infectious Disease"/>
            <person name="Wu L."/>
            <person name="Ma J."/>
        </authorList>
    </citation>
    <scope>NUCLEOTIDE SEQUENCE [LARGE SCALE GENOMIC DNA]</scope>
    <source>
        <strain evidence="3">JCM 17555</strain>
    </source>
</reference>
<sequence length="228" mass="25449">MTSLLLATSLLSFAEEDELIEIVDPVTSSQGGTEERVEYTEVEVVEELVQQDAADTQARSEESEKDVVTQPLLVDPETREIEAVVIQADVPGPEIIKKDEFVILEGKPLDTNTPQNVPSAERNSDLLDPQRTDRSTVETIPFEPMDLQAMSQMGIDGALDAPDLNRSEDPQAAVSPLSDEQAREQLRKYDTREDLGRFNVPSEFRLRPAPVDVTGRTYNYDYLISTPR</sequence>
<feature type="region of interest" description="Disordered" evidence="1">
    <location>
        <begin position="109"/>
        <end position="135"/>
    </location>
</feature>
<feature type="compositionally biased region" description="Basic and acidic residues" evidence="1">
    <location>
        <begin position="122"/>
        <end position="135"/>
    </location>
</feature>
<name>A0ABP7PIX8_9GAMM</name>
<evidence type="ECO:0000256" key="1">
    <source>
        <dbReference type="SAM" id="MobiDB-lite"/>
    </source>
</evidence>
<protein>
    <submittedName>
        <fullName evidence="2">Uncharacterized protein</fullName>
    </submittedName>
</protein>
<keyword evidence="3" id="KW-1185">Reference proteome</keyword>
<dbReference type="Proteomes" id="UP001501337">
    <property type="component" value="Unassembled WGS sequence"/>
</dbReference>
<feature type="region of interest" description="Disordered" evidence="1">
    <location>
        <begin position="157"/>
        <end position="183"/>
    </location>
</feature>
<evidence type="ECO:0000313" key="2">
    <source>
        <dbReference type="EMBL" id="GAA3965972.1"/>
    </source>
</evidence>
<accession>A0ABP7PIX8</accession>
<evidence type="ECO:0000313" key="3">
    <source>
        <dbReference type="Proteomes" id="UP001501337"/>
    </source>
</evidence>
<gene>
    <name evidence="2" type="ORF">GCM10022278_24820</name>
</gene>
<proteinExistence type="predicted"/>